<dbReference type="Gene3D" id="1.20.1560.10">
    <property type="entry name" value="ABC transporter type 1, transmembrane domain"/>
    <property type="match status" value="1"/>
</dbReference>
<evidence type="ECO:0000259" key="8">
    <source>
        <dbReference type="PROSITE" id="PS50893"/>
    </source>
</evidence>
<gene>
    <name evidence="10" type="ORF">J4050_07565</name>
</gene>
<evidence type="ECO:0000256" key="2">
    <source>
        <dbReference type="ARBA" id="ARBA00022692"/>
    </source>
</evidence>
<feature type="transmembrane region" description="Helical" evidence="7">
    <location>
        <begin position="63"/>
        <end position="83"/>
    </location>
</feature>
<sequence length="585" mass="65844">MKALQHLNKYFYKYRYRLIIGIFITIIAKIFALFTPRLIGASINVVSDRLDGKISEEIFRAELMTNILYLLGAAVIAGLFTFLMRQTIINVSRYIEYDLKNEIYAHYQVLSLNFYKSNRTGDLMNRISEDVGKVRMYVGPAIMYTMNTITLFAVALIYMISTAPKLTLYTLLPLPILSVAIYKLSRLINQRSTIVQESLSALSTYSQEAFSGISVIKSYGIEPSTNHDFERLSIENRQKQIDLTKVQALFFPLMILLIGISNLLVIYIGGLQYMNGEIQQIGTIAEFIIYVNMLTWPVATVGWVTSLVQQAEASQKRINQFLKTEPEIQNKTAQPTPIKGDIEFKNVSFVYPDTNIEALKDVSFSLKSGETLAILGKTGSGKSTILDLIGRLYDINKGSLLVDNTRIDELNLTSLRESIGYVPQDAFLFSDSIRNNIKFGKEEASEEEVIEAAKNARVHKNIIGFNKGYDTVLGERGITLSGGQKQRVSIARAIIKKPEILLFDDCLSAVDTETEEKILKNLVKLTKGKTTIIVSHRVSSAKNADQIIVLEDGKISQSGTHEDLITEEGYYKELYTKQLSEKEIQ</sequence>
<evidence type="ECO:0000256" key="1">
    <source>
        <dbReference type="ARBA" id="ARBA00004651"/>
    </source>
</evidence>
<dbReference type="InterPro" id="IPR039421">
    <property type="entry name" value="Type_1_exporter"/>
</dbReference>
<dbReference type="GO" id="GO:0005524">
    <property type="term" value="F:ATP binding"/>
    <property type="evidence" value="ECO:0007669"/>
    <property type="project" value="UniProtKB-KW"/>
</dbReference>
<dbReference type="Gene3D" id="3.40.50.300">
    <property type="entry name" value="P-loop containing nucleotide triphosphate hydrolases"/>
    <property type="match status" value="1"/>
</dbReference>
<comment type="subcellular location">
    <subcellularLocation>
        <location evidence="1">Cell membrane</location>
        <topology evidence="1">Multi-pass membrane protein</topology>
    </subcellularLocation>
</comment>
<dbReference type="EMBL" id="JAGEVF010000005">
    <property type="protein sequence ID" value="MBO3116598.1"/>
    <property type="molecule type" value="Genomic_DNA"/>
</dbReference>
<dbReference type="Pfam" id="PF00664">
    <property type="entry name" value="ABC_membrane"/>
    <property type="match status" value="1"/>
</dbReference>
<dbReference type="SMART" id="SM00382">
    <property type="entry name" value="AAA"/>
    <property type="match status" value="1"/>
</dbReference>
<feature type="domain" description="ABC transporter" evidence="8">
    <location>
        <begin position="342"/>
        <end position="577"/>
    </location>
</feature>
<comment type="caution">
    <text evidence="10">The sequence shown here is derived from an EMBL/GenBank/DDBJ whole genome shotgun (WGS) entry which is preliminary data.</text>
</comment>
<evidence type="ECO:0000256" key="3">
    <source>
        <dbReference type="ARBA" id="ARBA00022741"/>
    </source>
</evidence>
<keyword evidence="3" id="KW-0547">Nucleotide-binding</keyword>
<dbReference type="InterPro" id="IPR027417">
    <property type="entry name" value="P-loop_NTPase"/>
</dbReference>
<dbReference type="PROSITE" id="PS00211">
    <property type="entry name" value="ABC_TRANSPORTER_1"/>
    <property type="match status" value="1"/>
</dbReference>
<evidence type="ECO:0000256" key="5">
    <source>
        <dbReference type="ARBA" id="ARBA00022989"/>
    </source>
</evidence>
<dbReference type="PANTHER" id="PTHR43394">
    <property type="entry name" value="ATP-DEPENDENT PERMEASE MDL1, MITOCHONDRIAL"/>
    <property type="match status" value="1"/>
</dbReference>
<keyword evidence="2 7" id="KW-0812">Transmembrane</keyword>
<evidence type="ECO:0000256" key="4">
    <source>
        <dbReference type="ARBA" id="ARBA00022840"/>
    </source>
</evidence>
<evidence type="ECO:0000313" key="10">
    <source>
        <dbReference type="EMBL" id="MBO3116598.1"/>
    </source>
</evidence>
<dbReference type="PROSITE" id="PS50929">
    <property type="entry name" value="ABC_TM1F"/>
    <property type="match status" value="1"/>
</dbReference>
<dbReference type="RefSeq" id="WP_208153913.1">
    <property type="nucleotide sequence ID" value="NZ_JAGEVF010000005.1"/>
</dbReference>
<dbReference type="CDD" id="cd18541">
    <property type="entry name" value="ABC_6TM_TmrB_like"/>
    <property type="match status" value="1"/>
</dbReference>
<feature type="transmembrane region" description="Helical" evidence="7">
    <location>
        <begin position="20"/>
        <end position="43"/>
    </location>
</feature>
<protein>
    <submittedName>
        <fullName evidence="10">ABC transporter ATP-binding protein</fullName>
    </submittedName>
</protein>
<dbReference type="PANTHER" id="PTHR43394:SF1">
    <property type="entry name" value="ATP-BINDING CASSETTE SUB-FAMILY B MEMBER 10, MITOCHONDRIAL"/>
    <property type="match status" value="1"/>
</dbReference>
<keyword evidence="11" id="KW-1185">Reference proteome</keyword>
<dbReference type="InterPro" id="IPR003593">
    <property type="entry name" value="AAA+_ATPase"/>
</dbReference>
<keyword evidence="5 7" id="KW-1133">Transmembrane helix</keyword>
<feature type="transmembrane region" description="Helical" evidence="7">
    <location>
        <begin position="166"/>
        <end position="184"/>
    </location>
</feature>
<feature type="domain" description="ABC transmembrane type-1" evidence="9">
    <location>
        <begin position="19"/>
        <end position="310"/>
    </location>
</feature>
<dbReference type="PROSITE" id="PS50893">
    <property type="entry name" value="ABC_TRANSPORTER_2"/>
    <property type="match status" value="1"/>
</dbReference>
<dbReference type="InterPro" id="IPR011527">
    <property type="entry name" value="ABC1_TM_dom"/>
</dbReference>
<dbReference type="SUPFAM" id="SSF52540">
    <property type="entry name" value="P-loop containing nucleoside triphosphate hydrolases"/>
    <property type="match status" value="1"/>
</dbReference>
<feature type="transmembrane region" description="Helical" evidence="7">
    <location>
        <begin position="287"/>
        <end position="308"/>
    </location>
</feature>
<dbReference type="Pfam" id="PF00005">
    <property type="entry name" value="ABC_tran"/>
    <property type="match status" value="1"/>
</dbReference>
<organism evidence="10 11">
    <name type="scientific">Winogradskyella pelagia</name>
    <dbReference type="NCBI Taxonomy" id="2819984"/>
    <lineage>
        <taxon>Bacteria</taxon>
        <taxon>Pseudomonadati</taxon>
        <taxon>Bacteroidota</taxon>
        <taxon>Flavobacteriia</taxon>
        <taxon>Flavobacteriales</taxon>
        <taxon>Flavobacteriaceae</taxon>
        <taxon>Winogradskyella</taxon>
    </lineage>
</organism>
<reference evidence="10 11" key="1">
    <citation type="submission" date="2021-03" db="EMBL/GenBank/DDBJ databases">
        <title>Winogradskyella sp. nov., isolated from costal sediment.</title>
        <authorList>
            <person name="Gao C."/>
        </authorList>
    </citation>
    <scope>NUCLEOTIDE SEQUENCE [LARGE SCALE GENOMIC DNA]</scope>
    <source>
        <strain evidence="10 11">DF17</strain>
    </source>
</reference>
<accession>A0ABS3T1G7</accession>
<dbReference type="Proteomes" id="UP000676776">
    <property type="component" value="Unassembled WGS sequence"/>
</dbReference>
<name>A0ABS3T1G7_9FLAO</name>
<evidence type="ECO:0000259" key="9">
    <source>
        <dbReference type="PROSITE" id="PS50929"/>
    </source>
</evidence>
<proteinExistence type="predicted"/>
<feature type="transmembrane region" description="Helical" evidence="7">
    <location>
        <begin position="246"/>
        <end position="267"/>
    </location>
</feature>
<evidence type="ECO:0000313" key="11">
    <source>
        <dbReference type="Proteomes" id="UP000676776"/>
    </source>
</evidence>
<evidence type="ECO:0000256" key="6">
    <source>
        <dbReference type="ARBA" id="ARBA00023136"/>
    </source>
</evidence>
<keyword evidence="4 10" id="KW-0067">ATP-binding</keyword>
<evidence type="ECO:0000256" key="7">
    <source>
        <dbReference type="SAM" id="Phobius"/>
    </source>
</evidence>
<feature type="transmembrane region" description="Helical" evidence="7">
    <location>
        <begin position="141"/>
        <end position="160"/>
    </location>
</feature>
<dbReference type="InterPro" id="IPR036640">
    <property type="entry name" value="ABC1_TM_sf"/>
</dbReference>
<dbReference type="InterPro" id="IPR017871">
    <property type="entry name" value="ABC_transporter-like_CS"/>
</dbReference>
<dbReference type="InterPro" id="IPR003439">
    <property type="entry name" value="ABC_transporter-like_ATP-bd"/>
</dbReference>
<dbReference type="SUPFAM" id="SSF90123">
    <property type="entry name" value="ABC transporter transmembrane region"/>
    <property type="match status" value="1"/>
</dbReference>
<keyword evidence="6 7" id="KW-0472">Membrane</keyword>